<accession>A0AB36RGC8</accession>
<dbReference type="EMBL" id="NPKI01000007">
    <property type="protein sequence ID" value="PAQ03749.1"/>
    <property type="molecule type" value="Genomic_DNA"/>
</dbReference>
<dbReference type="Proteomes" id="UP000216215">
    <property type="component" value="Unassembled WGS sequence"/>
</dbReference>
<dbReference type="AlphaFoldDB" id="A0AB36RGC8"/>
<reference evidence="2" key="1">
    <citation type="submission" date="2017-08" db="EMBL/GenBank/DDBJ databases">
        <title>Mesorhizobium wenxinae sp. nov., a novel rhizobial species isolated from root nodules of chickpea (Cicer arietinum L.).</title>
        <authorList>
            <person name="Zhang J."/>
        </authorList>
    </citation>
    <scope>NUCLEOTIDE SEQUENCE [LARGE SCALE GENOMIC DNA]</scope>
    <source>
        <strain evidence="2">USDA 3392</strain>
    </source>
</reference>
<sequence>MTPVRRELAVARTKHGNGWEVQSIANCWGDTMDDRETLGAIRLFNRTGSMFAGITCSIH</sequence>
<keyword evidence="2" id="KW-1185">Reference proteome</keyword>
<evidence type="ECO:0000313" key="1">
    <source>
        <dbReference type="EMBL" id="PAQ03749.1"/>
    </source>
</evidence>
<protein>
    <submittedName>
        <fullName evidence="1">Uncharacterized protein</fullName>
    </submittedName>
</protein>
<comment type="caution">
    <text evidence="1">The sequence shown here is derived from an EMBL/GenBank/DDBJ whole genome shotgun (WGS) entry which is preliminary data.</text>
</comment>
<name>A0AB36RGC8_9HYPH</name>
<gene>
    <name evidence="1" type="ORF">CIT25_02820</name>
</gene>
<evidence type="ECO:0000313" key="2">
    <source>
        <dbReference type="Proteomes" id="UP000216215"/>
    </source>
</evidence>
<proteinExistence type="predicted"/>
<organism evidence="1 2">
    <name type="scientific">Mesorhizobium mediterraneum</name>
    <dbReference type="NCBI Taxonomy" id="43617"/>
    <lineage>
        <taxon>Bacteria</taxon>
        <taxon>Pseudomonadati</taxon>
        <taxon>Pseudomonadota</taxon>
        <taxon>Alphaproteobacteria</taxon>
        <taxon>Hyphomicrobiales</taxon>
        <taxon>Phyllobacteriaceae</taxon>
        <taxon>Mesorhizobium</taxon>
    </lineage>
</organism>